<organism evidence="1 2">
    <name type="scientific">Sparassis crispa</name>
    <dbReference type="NCBI Taxonomy" id="139825"/>
    <lineage>
        <taxon>Eukaryota</taxon>
        <taxon>Fungi</taxon>
        <taxon>Dikarya</taxon>
        <taxon>Basidiomycota</taxon>
        <taxon>Agaricomycotina</taxon>
        <taxon>Agaricomycetes</taxon>
        <taxon>Polyporales</taxon>
        <taxon>Sparassidaceae</taxon>
        <taxon>Sparassis</taxon>
    </lineage>
</organism>
<dbReference type="STRING" id="139825.A0A401GZ89"/>
<dbReference type="GeneID" id="38784386"/>
<dbReference type="OrthoDB" id="2794288at2759"/>
<evidence type="ECO:0008006" key="3">
    <source>
        <dbReference type="Google" id="ProtNLM"/>
    </source>
</evidence>
<comment type="caution">
    <text evidence="1">The sequence shown here is derived from an EMBL/GenBank/DDBJ whole genome shotgun (WGS) entry which is preliminary data.</text>
</comment>
<gene>
    <name evidence="1" type="ORF">SCP_1101450</name>
</gene>
<dbReference type="Proteomes" id="UP000287166">
    <property type="component" value="Unassembled WGS sequence"/>
</dbReference>
<evidence type="ECO:0000313" key="2">
    <source>
        <dbReference type="Proteomes" id="UP000287166"/>
    </source>
</evidence>
<sequence length="496" mass="56859">MQELVASISSAYVAACLPAIYAVYNCKSYFVVTRELHAVARFFRRQSKFSQIALFACITQRERNIMLAEAYKIPYPALPLELCDQIIDYLWDNPRALAACGATSREWVPTSRLHLFRRAVVHCGPRCRTFQDLLETSPLSPVAVAPYVHELVISRERPPPLEDYLSEDEDDWTNESLLSVLFYLDQVECLTLRSLQPEDLDIEARVCLGTFSPSIHTLHMESVEFKAGIVLRHLLFGFPRLESVSLRSVTWEHWKKPTDGLETASNSEGKIQIHKLVVEEMLHSERHRSHGGIEAITNRHRAGVPFQFSLRHLEWSSHASDKQCNILNGLLREAGTSLRTFKISFHPRTDEQVYLNDKLNLLANTRLENLQIVCPRDGYTMVQCAWVPMLLNRINSTQFREVRMVFGSCGFQEIFVGFLDWELTDQALAALGERVPQLAIVFQIGRQDEVMNEYVMTAITARLPQVRAREMRIGMSVTCSVVVDEAVFSRELLQWW</sequence>
<proteinExistence type="predicted"/>
<accession>A0A401GZ89</accession>
<reference evidence="1 2" key="1">
    <citation type="journal article" date="2018" name="Sci. Rep.">
        <title>Genome sequence of the cauliflower mushroom Sparassis crispa (Hanabiratake) and its association with beneficial usage.</title>
        <authorList>
            <person name="Kiyama R."/>
            <person name="Furutani Y."/>
            <person name="Kawaguchi K."/>
            <person name="Nakanishi T."/>
        </authorList>
    </citation>
    <scope>NUCLEOTIDE SEQUENCE [LARGE SCALE GENOMIC DNA]</scope>
</reference>
<dbReference type="RefSeq" id="XP_027618382.1">
    <property type="nucleotide sequence ID" value="XM_027762581.1"/>
</dbReference>
<protein>
    <recommendedName>
        <fullName evidence="3">F-box domain-containing protein</fullName>
    </recommendedName>
</protein>
<name>A0A401GZ89_9APHY</name>
<dbReference type="EMBL" id="BFAD01000011">
    <property type="protein sequence ID" value="GBE87469.1"/>
    <property type="molecule type" value="Genomic_DNA"/>
</dbReference>
<dbReference type="InParanoid" id="A0A401GZ89"/>
<evidence type="ECO:0000313" key="1">
    <source>
        <dbReference type="EMBL" id="GBE87469.1"/>
    </source>
</evidence>
<keyword evidence="2" id="KW-1185">Reference proteome</keyword>
<dbReference type="AlphaFoldDB" id="A0A401GZ89"/>